<accession>A0A8J2NZ48</accession>
<keyword evidence="2" id="KW-1185">Reference proteome</keyword>
<name>A0A8J2NZ48_9HEXA</name>
<sequence length="12" mass="1250">CDPGSLKGHHPC</sequence>
<organism evidence="1 2">
    <name type="scientific">Allacma fusca</name>
    <dbReference type="NCBI Taxonomy" id="39272"/>
    <lineage>
        <taxon>Eukaryota</taxon>
        <taxon>Metazoa</taxon>
        <taxon>Ecdysozoa</taxon>
        <taxon>Arthropoda</taxon>
        <taxon>Hexapoda</taxon>
        <taxon>Collembola</taxon>
        <taxon>Symphypleona</taxon>
        <taxon>Sminthuridae</taxon>
        <taxon>Allacma</taxon>
    </lineage>
</organism>
<proteinExistence type="predicted"/>
<evidence type="ECO:0000313" key="1">
    <source>
        <dbReference type="EMBL" id="CAG7725900.1"/>
    </source>
</evidence>
<gene>
    <name evidence="1" type="ORF">AFUS01_LOCUS14839</name>
</gene>
<evidence type="ECO:0000313" key="2">
    <source>
        <dbReference type="Proteomes" id="UP000708208"/>
    </source>
</evidence>
<protein>
    <submittedName>
        <fullName evidence="1">Uncharacterized protein</fullName>
    </submittedName>
</protein>
<feature type="non-terminal residue" evidence="1">
    <location>
        <position position="12"/>
    </location>
</feature>
<dbReference type="Proteomes" id="UP000708208">
    <property type="component" value="Unassembled WGS sequence"/>
</dbReference>
<dbReference type="EMBL" id="CAJVCH010128323">
    <property type="protein sequence ID" value="CAG7725900.1"/>
    <property type="molecule type" value="Genomic_DNA"/>
</dbReference>
<reference evidence="1" key="1">
    <citation type="submission" date="2021-06" db="EMBL/GenBank/DDBJ databases">
        <authorList>
            <person name="Hodson N. C."/>
            <person name="Mongue J. A."/>
            <person name="Jaron S. K."/>
        </authorList>
    </citation>
    <scope>NUCLEOTIDE SEQUENCE</scope>
</reference>
<comment type="caution">
    <text evidence="1">The sequence shown here is derived from an EMBL/GenBank/DDBJ whole genome shotgun (WGS) entry which is preliminary data.</text>
</comment>